<comment type="caution">
    <text evidence="3">The sequence shown here is derived from an EMBL/GenBank/DDBJ whole genome shotgun (WGS) entry which is preliminary data.</text>
</comment>
<gene>
    <name evidence="3" type="primary">ANKFY1_1</name>
    <name evidence="3" type="ORF">SK128_017965</name>
</gene>
<evidence type="ECO:0000259" key="2">
    <source>
        <dbReference type="PROSITE" id="PS50097"/>
    </source>
</evidence>
<dbReference type="EMBL" id="JAXCGZ010005284">
    <property type="protein sequence ID" value="KAK7081331.1"/>
    <property type="molecule type" value="Genomic_DNA"/>
</dbReference>
<dbReference type="CDD" id="cd18303">
    <property type="entry name" value="BTB_POZ_Rank-5"/>
    <property type="match status" value="1"/>
</dbReference>
<dbReference type="AlphaFoldDB" id="A0AAN8XBS7"/>
<dbReference type="Gene3D" id="3.30.710.10">
    <property type="entry name" value="Potassium Channel Kv1.1, Chain A"/>
    <property type="match status" value="1"/>
</dbReference>
<keyword evidence="3" id="KW-0012">Acyltransferase</keyword>
<accession>A0AAN8XBS7</accession>
<protein>
    <submittedName>
        <fullName evidence="3">Ankyrin repeat and FYVE domain-containing protein 1</fullName>
        <ecNumber evidence="3">2.3.2.23</ecNumber>
    </submittedName>
</protein>
<evidence type="ECO:0000313" key="4">
    <source>
        <dbReference type="Proteomes" id="UP001381693"/>
    </source>
</evidence>
<feature type="domain" description="BTB" evidence="2">
    <location>
        <begin position="90"/>
        <end position="152"/>
    </location>
</feature>
<dbReference type="EC" id="2.3.2.23" evidence="3"/>
<reference evidence="3 4" key="1">
    <citation type="submission" date="2023-11" db="EMBL/GenBank/DDBJ databases">
        <title>Halocaridina rubra genome assembly.</title>
        <authorList>
            <person name="Smith C."/>
        </authorList>
    </citation>
    <scope>NUCLEOTIDE SEQUENCE [LARGE SCALE GENOMIC DNA]</scope>
    <source>
        <strain evidence="3">EP-1</strain>
        <tissue evidence="3">Whole</tissue>
    </source>
</reference>
<sequence length="266" mass="30256">MVYKVCLCFSSYWSSNGSRGYSLISAEVEKLQQHLSLLREQYVRLQERHTALEQQHTIAVASSQSCEGEGSFVTRLLRFVAELYDKEKYSDMSVQLGTRNIRAHRFVLAARSDNWGVPSLADVDSLDWGSLEEEVGEAVLKWVYTDHVSLLNDHAFTLSLMRAAAGFSLGPLMKRCEKALMGWVTVRNCVRLYTTADEIGAVTLRDHCSTLISTHWSDFTPEDFSHMSAPLLYAMFKSKTSHPLHSAIRLEREDVVFLYLIEYDAQ</sequence>
<name>A0AAN8XBS7_HALRR</name>
<proteinExistence type="predicted"/>
<evidence type="ECO:0000313" key="3">
    <source>
        <dbReference type="EMBL" id="KAK7081331.1"/>
    </source>
</evidence>
<dbReference type="Proteomes" id="UP001381693">
    <property type="component" value="Unassembled WGS sequence"/>
</dbReference>
<keyword evidence="4" id="KW-1185">Reference proteome</keyword>
<dbReference type="InterPro" id="IPR049765">
    <property type="entry name" value="ANFY1_BTB_POZ"/>
</dbReference>
<dbReference type="InterPro" id="IPR011333">
    <property type="entry name" value="SKP1/BTB/POZ_sf"/>
</dbReference>
<feature type="non-terminal residue" evidence="3">
    <location>
        <position position="266"/>
    </location>
</feature>
<evidence type="ECO:0000256" key="1">
    <source>
        <dbReference type="SAM" id="Coils"/>
    </source>
</evidence>
<keyword evidence="3" id="KW-0808">Transferase</keyword>
<dbReference type="InterPro" id="IPR049763">
    <property type="entry name" value="ANKFY1_BACK"/>
</dbReference>
<feature type="coiled-coil region" evidence="1">
    <location>
        <begin position="21"/>
        <end position="55"/>
    </location>
</feature>
<organism evidence="3 4">
    <name type="scientific">Halocaridina rubra</name>
    <name type="common">Hawaiian red shrimp</name>
    <dbReference type="NCBI Taxonomy" id="373956"/>
    <lineage>
        <taxon>Eukaryota</taxon>
        <taxon>Metazoa</taxon>
        <taxon>Ecdysozoa</taxon>
        <taxon>Arthropoda</taxon>
        <taxon>Crustacea</taxon>
        <taxon>Multicrustacea</taxon>
        <taxon>Malacostraca</taxon>
        <taxon>Eumalacostraca</taxon>
        <taxon>Eucarida</taxon>
        <taxon>Decapoda</taxon>
        <taxon>Pleocyemata</taxon>
        <taxon>Caridea</taxon>
        <taxon>Atyoidea</taxon>
        <taxon>Atyidae</taxon>
        <taxon>Halocaridina</taxon>
    </lineage>
</organism>
<dbReference type="InterPro" id="IPR000210">
    <property type="entry name" value="BTB/POZ_dom"/>
</dbReference>
<dbReference type="PROSITE" id="PS50097">
    <property type="entry name" value="BTB"/>
    <property type="match status" value="1"/>
</dbReference>
<keyword evidence="1" id="KW-0175">Coiled coil</keyword>
<dbReference type="CDD" id="cd18501">
    <property type="entry name" value="BACK_ANKFY1_Rank5"/>
    <property type="match status" value="1"/>
</dbReference>
<dbReference type="Pfam" id="PF00651">
    <property type="entry name" value="BTB"/>
    <property type="match status" value="1"/>
</dbReference>
<dbReference type="SUPFAM" id="SSF54695">
    <property type="entry name" value="POZ domain"/>
    <property type="match status" value="1"/>
</dbReference>
<dbReference type="GO" id="GO:0061631">
    <property type="term" value="F:ubiquitin conjugating enzyme activity"/>
    <property type="evidence" value="ECO:0007669"/>
    <property type="project" value="UniProtKB-EC"/>
</dbReference>
<dbReference type="PANTHER" id="PTHR24413">
    <property type="entry name" value="SPECKLE-TYPE POZ PROTEIN"/>
    <property type="match status" value="1"/>
</dbReference>